<sequence>MVSPSSTQSSPRPGLLTAIIVLESSLGVVVVTSNLRLESSPSPSSHTSQSTITQPPSSLRGCSGTRQEPHRRVSALS</sequence>
<name>A0A8X8BAN2_BRACI</name>
<comment type="caution">
    <text evidence="2">The sequence shown here is derived from an EMBL/GenBank/DDBJ whole genome shotgun (WGS) entry which is preliminary data.</text>
</comment>
<dbReference type="EMBL" id="JAAMPC010000001">
    <property type="protein sequence ID" value="KAG2331374.1"/>
    <property type="molecule type" value="Genomic_DNA"/>
</dbReference>
<evidence type="ECO:0000313" key="3">
    <source>
        <dbReference type="Proteomes" id="UP000886595"/>
    </source>
</evidence>
<gene>
    <name evidence="2" type="ORF">Bca52824_002554</name>
</gene>
<feature type="region of interest" description="Disordered" evidence="1">
    <location>
        <begin position="36"/>
        <end position="77"/>
    </location>
</feature>
<evidence type="ECO:0000256" key="1">
    <source>
        <dbReference type="SAM" id="MobiDB-lite"/>
    </source>
</evidence>
<keyword evidence="3" id="KW-1185">Reference proteome</keyword>
<dbReference type="AlphaFoldDB" id="A0A8X8BAN2"/>
<proteinExistence type="predicted"/>
<organism evidence="2 3">
    <name type="scientific">Brassica carinata</name>
    <name type="common">Ethiopian mustard</name>
    <name type="synonym">Abyssinian cabbage</name>
    <dbReference type="NCBI Taxonomy" id="52824"/>
    <lineage>
        <taxon>Eukaryota</taxon>
        <taxon>Viridiplantae</taxon>
        <taxon>Streptophyta</taxon>
        <taxon>Embryophyta</taxon>
        <taxon>Tracheophyta</taxon>
        <taxon>Spermatophyta</taxon>
        <taxon>Magnoliopsida</taxon>
        <taxon>eudicotyledons</taxon>
        <taxon>Gunneridae</taxon>
        <taxon>Pentapetalae</taxon>
        <taxon>rosids</taxon>
        <taxon>malvids</taxon>
        <taxon>Brassicales</taxon>
        <taxon>Brassicaceae</taxon>
        <taxon>Brassiceae</taxon>
        <taxon>Brassica</taxon>
    </lineage>
</organism>
<dbReference type="Proteomes" id="UP000886595">
    <property type="component" value="Unassembled WGS sequence"/>
</dbReference>
<feature type="compositionally biased region" description="Low complexity" evidence="1">
    <location>
        <begin position="39"/>
        <end position="58"/>
    </location>
</feature>
<evidence type="ECO:0000313" key="2">
    <source>
        <dbReference type="EMBL" id="KAG2331374.1"/>
    </source>
</evidence>
<accession>A0A8X8BAN2</accession>
<protein>
    <submittedName>
        <fullName evidence="2">Uncharacterized protein</fullName>
    </submittedName>
</protein>
<reference evidence="2 3" key="1">
    <citation type="submission" date="2020-02" db="EMBL/GenBank/DDBJ databases">
        <authorList>
            <person name="Ma Q."/>
            <person name="Huang Y."/>
            <person name="Song X."/>
            <person name="Pei D."/>
        </authorList>
    </citation>
    <scope>NUCLEOTIDE SEQUENCE [LARGE SCALE GENOMIC DNA]</scope>
    <source>
        <strain evidence="2">Sxm20200214</strain>
        <tissue evidence="2">Leaf</tissue>
    </source>
</reference>